<dbReference type="Gene3D" id="3.90.1200.10">
    <property type="match status" value="1"/>
</dbReference>
<name>A0A370DCC9_9GAMM</name>
<reference evidence="3 4" key="1">
    <citation type="journal article" date="2018" name="ISME J.">
        <title>Endosymbiont genomes yield clues of tubeworm success.</title>
        <authorList>
            <person name="Li Y."/>
            <person name="Liles M.R."/>
            <person name="Halanych K.M."/>
        </authorList>
    </citation>
    <scope>NUCLEOTIDE SEQUENCE [LARGE SCALE GENOMIC DNA]</scope>
    <source>
        <strain evidence="3">A1464</strain>
    </source>
</reference>
<dbReference type="PROSITE" id="PS51257">
    <property type="entry name" value="PROKAR_LIPOPROTEIN"/>
    <property type="match status" value="1"/>
</dbReference>
<evidence type="ECO:0008006" key="5">
    <source>
        <dbReference type="Google" id="ProtNLM"/>
    </source>
</evidence>
<keyword evidence="2" id="KW-0808">Transferase</keyword>
<dbReference type="Pfam" id="PF03881">
    <property type="entry name" value="Fructosamin_kin"/>
    <property type="match status" value="1"/>
</dbReference>
<proteinExistence type="inferred from homology"/>
<accession>A0A370DCC9</accession>
<protein>
    <recommendedName>
        <fullName evidence="5">Fructosamine kinase family protein</fullName>
    </recommendedName>
</protein>
<dbReference type="InterPro" id="IPR016477">
    <property type="entry name" value="Fructo-/Ketosamine-3-kinase"/>
</dbReference>
<keyword evidence="4" id="KW-1185">Reference proteome</keyword>
<evidence type="ECO:0000256" key="1">
    <source>
        <dbReference type="ARBA" id="ARBA00009460"/>
    </source>
</evidence>
<keyword evidence="2" id="KW-0418">Kinase</keyword>
<evidence type="ECO:0000313" key="3">
    <source>
        <dbReference type="EMBL" id="RDH82558.1"/>
    </source>
</evidence>
<evidence type="ECO:0000256" key="2">
    <source>
        <dbReference type="PIRNR" id="PIRNR006221"/>
    </source>
</evidence>
<organism evidence="3 4">
    <name type="scientific">endosymbiont of Galathealinum brachiosum</name>
    <dbReference type="NCBI Taxonomy" id="2200906"/>
    <lineage>
        <taxon>Bacteria</taxon>
        <taxon>Pseudomonadati</taxon>
        <taxon>Pseudomonadota</taxon>
        <taxon>Gammaproteobacteria</taxon>
        <taxon>sulfur-oxidizing symbionts</taxon>
    </lineage>
</organism>
<dbReference type="SUPFAM" id="SSF56112">
    <property type="entry name" value="Protein kinase-like (PK-like)"/>
    <property type="match status" value="1"/>
</dbReference>
<gene>
    <name evidence="3" type="ORF">DIZ80_09745</name>
</gene>
<dbReference type="AlphaFoldDB" id="A0A370DCC9"/>
<dbReference type="PIRSF" id="PIRSF006221">
    <property type="entry name" value="Ketosamine-3-kinase"/>
    <property type="match status" value="1"/>
</dbReference>
<dbReference type="GO" id="GO:0016301">
    <property type="term" value="F:kinase activity"/>
    <property type="evidence" value="ECO:0007669"/>
    <property type="project" value="UniProtKB-UniRule"/>
</dbReference>
<evidence type="ECO:0000313" key="4">
    <source>
        <dbReference type="Proteomes" id="UP000254266"/>
    </source>
</evidence>
<dbReference type="Proteomes" id="UP000254266">
    <property type="component" value="Unassembled WGS sequence"/>
</dbReference>
<dbReference type="Gene3D" id="3.30.200.20">
    <property type="entry name" value="Phosphorylase Kinase, domain 1"/>
    <property type="match status" value="1"/>
</dbReference>
<dbReference type="InterPro" id="IPR011009">
    <property type="entry name" value="Kinase-like_dom_sf"/>
</dbReference>
<sequence length="291" mass="32871">MNLWKHLSDQISQHTQQKFEISSQTATGGGCINETYRISDGNTHYFVKLNSAKYGDMFETEALSLLELSNRSTIRIPQPVCFGQTDSQAYLVLEFLSLTGRPDATLCGQQIAAMHRTSASQYGWDRDNTIGSTPQQNRPNSNWVKFWREQRLLPQLKLAAANGYGKALSPVTDRLLSDFDCLFENYTPLPSMLHGDLWGGNAAALEDGTPVIFDPAFYYGDRETDIAMTHLFGGFDRRFYDAYNEAWPLDDGFAVRKTFYNLYHIINHLNLFGTGYLGQAVSMTERVLAEI</sequence>
<dbReference type="PANTHER" id="PTHR12149:SF8">
    <property type="entry name" value="PROTEIN-RIBULOSAMINE 3-KINASE"/>
    <property type="match status" value="1"/>
</dbReference>
<dbReference type="PANTHER" id="PTHR12149">
    <property type="entry name" value="FRUCTOSAMINE 3 KINASE-RELATED PROTEIN"/>
    <property type="match status" value="1"/>
</dbReference>
<comment type="similarity">
    <text evidence="1 2">Belongs to the fructosamine kinase family.</text>
</comment>
<dbReference type="EMBL" id="QFXC01000011">
    <property type="protein sequence ID" value="RDH82558.1"/>
    <property type="molecule type" value="Genomic_DNA"/>
</dbReference>
<comment type="caution">
    <text evidence="3">The sequence shown here is derived from an EMBL/GenBank/DDBJ whole genome shotgun (WGS) entry which is preliminary data.</text>
</comment>